<dbReference type="EMBL" id="KI894016">
    <property type="protein sequence ID" value="OCF46552.1"/>
    <property type="molecule type" value="Genomic_DNA"/>
</dbReference>
<name>A0A1B9HTF4_9TREE</name>
<reference evidence="2" key="2">
    <citation type="submission" date="2013-07" db="EMBL/GenBank/DDBJ databases">
        <authorList>
            <consortium name="The Broad Institute Genome Sequencing Platform"/>
            <person name="Cuomo C."/>
            <person name="Litvintseva A."/>
            <person name="Chen Y."/>
            <person name="Heitman J."/>
            <person name="Sun S."/>
            <person name="Springer D."/>
            <person name="Dromer F."/>
            <person name="Young S.K."/>
            <person name="Zeng Q."/>
            <person name="Gargeya S."/>
            <person name="Fitzgerald M."/>
            <person name="Abouelleil A."/>
            <person name="Alvarado L."/>
            <person name="Berlin A.M."/>
            <person name="Chapman S.B."/>
            <person name="Dewar J."/>
            <person name="Goldberg J."/>
            <person name="Griggs A."/>
            <person name="Gujja S."/>
            <person name="Hansen M."/>
            <person name="Howarth C."/>
            <person name="Imamovic A."/>
            <person name="Larimer J."/>
            <person name="McCowan C."/>
            <person name="Murphy C."/>
            <person name="Pearson M."/>
            <person name="Priest M."/>
            <person name="Roberts A."/>
            <person name="Saif S."/>
            <person name="Shea T."/>
            <person name="Sykes S."/>
            <person name="Wortman J."/>
            <person name="Nusbaum C."/>
            <person name="Birren B."/>
        </authorList>
    </citation>
    <scope>NUCLEOTIDE SEQUENCE</scope>
    <source>
        <strain evidence="2">CBS 10737</strain>
    </source>
</reference>
<dbReference type="Proteomes" id="UP000094020">
    <property type="component" value="Chromosome 9"/>
</dbReference>
<organism evidence="1">
    <name type="scientific">Kwoniella pini CBS 10737</name>
    <dbReference type="NCBI Taxonomy" id="1296096"/>
    <lineage>
        <taxon>Eukaryota</taxon>
        <taxon>Fungi</taxon>
        <taxon>Dikarya</taxon>
        <taxon>Basidiomycota</taxon>
        <taxon>Agaricomycotina</taxon>
        <taxon>Tremellomycetes</taxon>
        <taxon>Tremellales</taxon>
        <taxon>Cryptococcaceae</taxon>
        <taxon>Kwoniella</taxon>
    </lineage>
</organism>
<gene>
    <name evidence="1" type="ORF">I206_07405</name>
    <name evidence="2" type="ORF">I206_106706</name>
</gene>
<evidence type="ECO:0000313" key="2">
    <source>
        <dbReference type="EMBL" id="WWC72742.1"/>
    </source>
</evidence>
<keyword evidence="3" id="KW-1185">Reference proteome</keyword>
<sequence>MTLISTILGFSAFGFGARCFQLGLQHRPIFDAPSGHLISTAVFGAVGYGAYHADKKQTALLAEKKKILIERREKENLEWESKKGQNTHQQQHVI</sequence>
<dbReference type="KEGG" id="kpin:30175774"/>
<reference evidence="2" key="4">
    <citation type="submission" date="2024-02" db="EMBL/GenBank/DDBJ databases">
        <title>Comparative genomics of Cryptococcus and Kwoniella reveals pathogenesis evolution and contrasting modes of karyotype evolution via chromosome fusion or intercentromeric recombination.</title>
        <authorList>
            <person name="Coelho M.A."/>
            <person name="David-Palma M."/>
            <person name="Shea T."/>
            <person name="Bowers K."/>
            <person name="McGinley-Smith S."/>
            <person name="Mohammad A.W."/>
            <person name="Gnirke A."/>
            <person name="Yurkov A.M."/>
            <person name="Nowrousian M."/>
            <person name="Sun S."/>
            <person name="Cuomo C.A."/>
            <person name="Heitman J."/>
        </authorList>
    </citation>
    <scope>NUCLEOTIDE SEQUENCE</scope>
    <source>
        <strain evidence="2">CBS 10737</strain>
    </source>
</reference>
<evidence type="ECO:0008006" key="4">
    <source>
        <dbReference type="Google" id="ProtNLM"/>
    </source>
</evidence>
<dbReference type="AlphaFoldDB" id="A0A1B9HTF4"/>
<dbReference type="GeneID" id="30175774"/>
<dbReference type="PANTHER" id="PTHR39218">
    <property type="entry name" value="OXIDOREDUCTASE 14 KDA SUBUNIT, PUTATIVE (AFU_ORTHOLOGUE AFUA_1G12110)-RELATED"/>
    <property type="match status" value="1"/>
</dbReference>
<protein>
    <recommendedName>
        <fullName evidence="4">ATP synthase subunit e, mitochondrial</fullName>
    </recommendedName>
</protein>
<reference evidence="1" key="1">
    <citation type="submission" date="2013-07" db="EMBL/GenBank/DDBJ databases">
        <title>The Genome Sequence of Cryptococcus pinus CBS10737.</title>
        <authorList>
            <consortium name="The Broad Institute Genome Sequencing Platform"/>
            <person name="Cuomo C."/>
            <person name="Litvintseva A."/>
            <person name="Chen Y."/>
            <person name="Heitman J."/>
            <person name="Sun S."/>
            <person name="Springer D."/>
            <person name="Dromer F."/>
            <person name="Young S.K."/>
            <person name="Zeng Q."/>
            <person name="Gargeya S."/>
            <person name="Fitzgerald M."/>
            <person name="Abouelleil A."/>
            <person name="Alvarado L."/>
            <person name="Berlin A.M."/>
            <person name="Chapman S.B."/>
            <person name="Dewar J."/>
            <person name="Goldberg J."/>
            <person name="Griggs A."/>
            <person name="Gujja S."/>
            <person name="Hansen M."/>
            <person name="Howarth C."/>
            <person name="Imamovic A."/>
            <person name="Larimer J."/>
            <person name="McCowan C."/>
            <person name="Murphy C."/>
            <person name="Pearson M."/>
            <person name="Priest M."/>
            <person name="Roberts A."/>
            <person name="Saif S."/>
            <person name="Shea T."/>
            <person name="Sykes S."/>
            <person name="Wortman J."/>
            <person name="Nusbaum C."/>
            <person name="Birren B."/>
        </authorList>
    </citation>
    <scope>NUCLEOTIDE SEQUENCE [LARGE SCALE GENOMIC DNA]</scope>
    <source>
        <strain evidence="1">CBS 10737</strain>
    </source>
</reference>
<dbReference type="EMBL" id="CP144527">
    <property type="protein sequence ID" value="WWC72742.1"/>
    <property type="molecule type" value="Genomic_DNA"/>
</dbReference>
<reference evidence="1" key="3">
    <citation type="submission" date="2016-07" db="EMBL/GenBank/DDBJ databases">
        <title>Evolution of pathogenesis and genome organization in the Tremellales.</title>
        <authorList>
            <person name="Cuomo C."/>
            <person name="Litvintseva A."/>
            <person name="Heitman J."/>
            <person name="Chen Y."/>
            <person name="Sun S."/>
            <person name="Springer D."/>
            <person name="Dromer F."/>
            <person name="Young S."/>
            <person name="Zeng Q."/>
            <person name="Chapman S."/>
            <person name="Gujja S."/>
            <person name="Saif S."/>
            <person name="Birren B."/>
        </authorList>
    </citation>
    <scope>NUCLEOTIDE SEQUENCE</scope>
    <source>
        <strain evidence="1">CBS 10737</strain>
    </source>
</reference>
<proteinExistence type="predicted"/>
<dbReference type="RefSeq" id="XP_019007771.1">
    <property type="nucleotide sequence ID" value="XM_019159099.1"/>
</dbReference>
<dbReference type="OrthoDB" id="2141050at2759"/>
<evidence type="ECO:0000313" key="3">
    <source>
        <dbReference type="Proteomes" id="UP000094020"/>
    </source>
</evidence>
<dbReference type="PANTHER" id="PTHR39218:SF1">
    <property type="entry name" value="OXIDOREDUCTASE 14 KDA SUBUNIT, PUTATIVE (AFU_ORTHOLOGUE AFUA_1G12110)-RELATED"/>
    <property type="match status" value="1"/>
</dbReference>
<evidence type="ECO:0000313" key="1">
    <source>
        <dbReference type="EMBL" id="OCF46552.1"/>
    </source>
</evidence>
<accession>A0A1B9HTF4</accession>